<dbReference type="GO" id="GO:0005506">
    <property type="term" value="F:iron ion binding"/>
    <property type="evidence" value="ECO:0007669"/>
    <property type="project" value="InterPro"/>
</dbReference>
<dbReference type="Pfam" id="PF08712">
    <property type="entry name" value="Nfu_N"/>
    <property type="match status" value="1"/>
</dbReference>
<evidence type="ECO:0000313" key="4">
    <source>
        <dbReference type="Proteomes" id="UP000006377"/>
    </source>
</evidence>
<dbReference type="FunFam" id="3.30.300.130:FF:000001">
    <property type="entry name" value="NFU1 iron-sulfur cluster scaffold"/>
    <property type="match status" value="1"/>
</dbReference>
<dbReference type="PANTHER" id="PTHR11178">
    <property type="entry name" value="IRON-SULFUR CLUSTER SCAFFOLD PROTEIN NFU-RELATED"/>
    <property type="match status" value="1"/>
</dbReference>
<dbReference type="SMART" id="SM00932">
    <property type="entry name" value="Nfu_N"/>
    <property type="match status" value="1"/>
</dbReference>
<dbReference type="Gene3D" id="3.30.300.130">
    <property type="entry name" value="Fe-S cluster assembly (FSCA)"/>
    <property type="match status" value="1"/>
</dbReference>
<protein>
    <submittedName>
        <fullName evidence="3">Scaffold protein Nfu/NifU</fullName>
    </submittedName>
</protein>
<dbReference type="KEGG" id="pla:Plav_3611"/>
<comment type="similarity">
    <text evidence="1">Belongs to the NifU family.</text>
</comment>
<dbReference type="Proteomes" id="UP000006377">
    <property type="component" value="Chromosome"/>
</dbReference>
<sequence length="201" mass="21633">MRDSPLNHPSHKGFVMFIQTEATPNPATLKFLPGREVLGEGRAADFPTAEAAARSPLAMRLFAVENVTGVFFGSDFITVTKSGGEWQHLKPALLGAIMEHFTGGAPILFSAAPDDDDAHAAHEGEDGEIVTQIKEILDTRVRPAVAQDGGDITFQGYEEGVVFLNMQGACAGCPSSTVTLKRGVENMLKHYIPEIVEVRQV</sequence>
<dbReference type="AlphaFoldDB" id="A7HZ76"/>
<name>A7HZ76_PARL1</name>
<dbReference type="PANTHER" id="PTHR11178:SF1">
    <property type="entry name" value="NFU1 IRON-SULFUR CLUSTER SCAFFOLD HOMOLOG, MITOCHONDRIAL"/>
    <property type="match status" value="1"/>
</dbReference>
<evidence type="ECO:0000256" key="1">
    <source>
        <dbReference type="ARBA" id="ARBA00006420"/>
    </source>
</evidence>
<dbReference type="InterPro" id="IPR036498">
    <property type="entry name" value="Nfu/NifU_N_sf"/>
</dbReference>
<dbReference type="STRING" id="402881.Plav_3611"/>
<evidence type="ECO:0000259" key="2">
    <source>
        <dbReference type="SMART" id="SM00932"/>
    </source>
</evidence>
<dbReference type="PIRSF" id="PIRSF036773">
    <property type="entry name" value="HIRIP5"/>
    <property type="match status" value="1"/>
</dbReference>
<dbReference type="GO" id="GO:0051536">
    <property type="term" value="F:iron-sulfur cluster binding"/>
    <property type="evidence" value="ECO:0007669"/>
    <property type="project" value="InterPro"/>
</dbReference>
<feature type="domain" description="Scaffold protein Nfu/NifU N-terminal" evidence="2">
    <location>
        <begin position="18"/>
        <end position="104"/>
    </location>
</feature>
<dbReference type="Gene3D" id="3.30.1370.70">
    <property type="entry name" value="Scaffold protein Nfu/NifU, N-terminal domain"/>
    <property type="match status" value="1"/>
</dbReference>
<keyword evidence="4" id="KW-1185">Reference proteome</keyword>
<dbReference type="eggNOG" id="COG0694">
    <property type="taxonomic scope" value="Bacteria"/>
</dbReference>
<dbReference type="Pfam" id="PF01106">
    <property type="entry name" value="NifU"/>
    <property type="match status" value="1"/>
</dbReference>
<evidence type="ECO:0000313" key="3">
    <source>
        <dbReference type="EMBL" id="ABS65209.1"/>
    </source>
</evidence>
<dbReference type="GO" id="GO:0016226">
    <property type="term" value="P:iron-sulfur cluster assembly"/>
    <property type="evidence" value="ECO:0007669"/>
    <property type="project" value="InterPro"/>
</dbReference>
<dbReference type="EMBL" id="CP000774">
    <property type="protein sequence ID" value="ABS65209.1"/>
    <property type="molecule type" value="Genomic_DNA"/>
</dbReference>
<accession>A7HZ76</accession>
<dbReference type="SUPFAM" id="SSF117916">
    <property type="entry name" value="Fe-S cluster assembly (FSCA) domain-like"/>
    <property type="match status" value="1"/>
</dbReference>
<gene>
    <name evidence="3" type="ordered locus">Plav_3611</name>
</gene>
<dbReference type="InterPro" id="IPR035433">
    <property type="entry name" value="NFU1-like"/>
</dbReference>
<dbReference type="HOGENOM" id="CLU_060555_0_2_5"/>
<organism evidence="3 4">
    <name type="scientific">Parvibaculum lavamentivorans (strain DS-1 / DSM 13023 / NCIMB 13966)</name>
    <dbReference type="NCBI Taxonomy" id="402881"/>
    <lineage>
        <taxon>Bacteria</taxon>
        <taxon>Pseudomonadati</taxon>
        <taxon>Pseudomonadota</taxon>
        <taxon>Alphaproteobacteria</taxon>
        <taxon>Hyphomicrobiales</taxon>
        <taxon>Parvibaculaceae</taxon>
        <taxon>Parvibaculum</taxon>
    </lineage>
</organism>
<reference evidence="3 4" key="1">
    <citation type="journal article" date="2011" name="Stand. Genomic Sci.">
        <title>Complete genome sequence of Parvibaculum lavamentivorans type strain (DS-1(T)).</title>
        <authorList>
            <person name="Schleheck D."/>
            <person name="Weiss M."/>
            <person name="Pitluck S."/>
            <person name="Bruce D."/>
            <person name="Land M.L."/>
            <person name="Han S."/>
            <person name="Saunders E."/>
            <person name="Tapia R."/>
            <person name="Detter C."/>
            <person name="Brettin T."/>
            <person name="Han J."/>
            <person name="Woyke T."/>
            <person name="Goodwin L."/>
            <person name="Pennacchio L."/>
            <person name="Nolan M."/>
            <person name="Cook A.M."/>
            <person name="Kjelleberg S."/>
            <person name="Thomas T."/>
        </authorList>
    </citation>
    <scope>NUCLEOTIDE SEQUENCE [LARGE SCALE GENOMIC DNA]</scope>
    <source>
        <strain evidence="4">DS-1 / DSM 13023 / NCIMB 13966</strain>
    </source>
</reference>
<dbReference type="SUPFAM" id="SSF110836">
    <property type="entry name" value="Hypothetical protein SAV1430"/>
    <property type="match status" value="1"/>
</dbReference>
<dbReference type="InterPro" id="IPR001075">
    <property type="entry name" value="NIF_FeS_clus_asmbl_NifU_C"/>
</dbReference>
<dbReference type="InterPro" id="IPR014824">
    <property type="entry name" value="Nfu/NifU_N"/>
</dbReference>
<proteinExistence type="inferred from homology"/>
<dbReference type="InterPro" id="IPR034904">
    <property type="entry name" value="FSCA_dom_sf"/>
</dbReference>